<comment type="caution">
    <text evidence="12">The sequence shown here is derived from an EMBL/GenBank/DDBJ whole genome shotgun (WGS) entry which is preliminary data.</text>
</comment>
<comment type="similarity">
    <text evidence="3 8 10">Belongs to the peptidase S33 family.</text>
</comment>
<organism evidence="12 13">
    <name type="scientific">Micromonospora endolithica</name>
    <dbReference type="NCBI Taxonomy" id="230091"/>
    <lineage>
        <taxon>Bacteria</taxon>
        <taxon>Bacillati</taxon>
        <taxon>Actinomycetota</taxon>
        <taxon>Actinomycetes</taxon>
        <taxon>Micromonosporales</taxon>
        <taxon>Micromonosporaceae</taxon>
        <taxon>Micromonospora</taxon>
    </lineage>
</organism>
<dbReference type="EC" id="3.4.11.5" evidence="8 10"/>
<dbReference type="AlphaFoldDB" id="A0A3A9YZN6"/>
<dbReference type="PANTHER" id="PTHR43722">
    <property type="entry name" value="PROLINE IMINOPEPTIDASE"/>
    <property type="match status" value="1"/>
</dbReference>
<dbReference type="Pfam" id="PF00561">
    <property type="entry name" value="Abhydrolase_1"/>
    <property type="match status" value="1"/>
</dbReference>
<dbReference type="EMBL" id="RBAK01000011">
    <property type="protein sequence ID" value="RKN41405.1"/>
    <property type="molecule type" value="Genomic_DNA"/>
</dbReference>
<evidence type="ECO:0000256" key="8">
    <source>
        <dbReference type="PIRNR" id="PIRNR006431"/>
    </source>
</evidence>
<dbReference type="PRINTS" id="PR00111">
    <property type="entry name" value="ABHYDROLASE"/>
</dbReference>
<dbReference type="GO" id="GO:0004177">
    <property type="term" value="F:aminopeptidase activity"/>
    <property type="evidence" value="ECO:0007669"/>
    <property type="project" value="UniProtKB-UniRule"/>
</dbReference>
<dbReference type="Gene3D" id="3.40.50.1820">
    <property type="entry name" value="alpha/beta hydrolase"/>
    <property type="match status" value="1"/>
</dbReference>
<evidence type="ECO:0000256" key="3">
    <source>
        <dbReference type="ARBA" id="ARBA00010088"/>
    </source>
</evidence>
<dbReference type="OrthoDB" id="9796770at2"/>
<comment type="catalytic activity">
    <reaction evidence="1 8 10">
        <text>Release of N-terminal proline from a peptide.</text>
        <dbReference type="EC" id="3.4.11.5"/>
    </reaction>
</comment>
<evidence type="ECO:0000259" key="11">
    <source>
        <dbReference type="Pfam" id="PF00561"/>
    </source>
</evidence>
<feature type="active site" description="Proton donor" evidence="9">
    <location>
        <position position="292"/>
    </location>
</feature>
<dbReference type="InterPro" id="IPR029058">
    <property type="entry name" value="AB_hydrolase_fold"/>
</dbReference>
<accession>A0A3A9YZN6</accession>
<dbReference type="RefSeq" id="WP_120730697.1">
    <property type="nucleotide sequence ID" value="NZ_RBAK01000011.1"/>
</dbReference>
<evidence type="ECO:0000256" key="9">
    <source>
        <dbReference type="PIRSR" id="PIRSR006431-1"/>
    </source>
</evidence>
<dbReference type="InterPro" id="IPR005944">
    <property type="entry name" value="Pro_iminopeptidase"/>
</dbReference>
<dbReference type="GO" id="GO:0006508">
    <property type="term" value="P:proteolysis"/>
    <property type="evidence" value="ECO:0007669"/>
    <property type="project" value="UniProtKB-KW"/>
</dbReference>
<evidence type="ECO:0000256" key="5">
    <source>
        <dbReference type="ARBA" id="ARBA00022490"/>
    </source>
</evidence>
<feature type="active site" description="Nucleophile" evidence="9">
    <location>
        <position position="109"/>
    </location>
</feature>
<keyword evidence="4 8" id="KW-0031">Aminopeptidase</keyword>
<dbReference type="InterPro" id="IPR000073">
    <property type="entry name" value="AB_hydrolase_1"/>
</dbReference>
<evidence type="ECO:0000313" key="12">
    <source>
        <dbReference type="EMBL" id="RKN41405.1"/>
    </source>
</evidence>
<sequence>MARPYAHGLLDVGDGQQVYWESWGNPAGRPAVVLHGGPGSGCGPGWLAPFDLTRDRVVLFDQRGCGRSRPHVADPAVSLATNTTGHLVADVERLRVHLGVDRWLVLGASWGSTLGLAYAQRHPGRVSALVLFSVVTTTRREVQWITRDMGRLFPAEWARFRDGVAPADRDGDLVSAYARLLHDPDPAVRERAARDWCAWDDTHVGTVPGHRPDPRFADPVFRMTSARLVTHYWRHAGFLPDGELLRGAAGLAGVPGVLLHGRRDISSPVDVPWRLAQAWPDARLELLEAAGHGSGHGMAARVRAAVAGFAGHR</sequence>
<dbReference type="Proteomes" id="UP000281726">
    <property type="component" value="Unassembled WGS sequence"/>
</dbReference>
<evidence type="ECO:0000256" key="2">
    <source>
        <dbReference type="ARBA" id="ARBA00004496"/>
    </source>
</evidence>
<dbReference type="PRINTS" id="PR00793">
    <property type="entry name" value="PROAMNOPTASE"/>
</dbReference>
<name>A0A3A9YZN6_9ACTN</name>
<dbReference type="SUPFAM" id="SSF53474">
    <property type="entry name" value="alpha/beta-Hydrolases"/>
    <property type="match status" value="1"/>
</dbReference>
<gene>
    <name evidence="12" type="primary">pip</name>
    <name evidence="12" type="ORF">D7223_23955</name>
</gene>
<dbReference type="GO" id="GO:0005737">
    <property type="term" value="C:cytoplasm"/>
    <property type="evidence" value="ECO:0007669"/>
    <property type="project" value="UniProtKB-SubCell"/>
</dbReference>
<protein>
    <recommendedName>
        <fullName evidence="8 10">Proline iminopeptidase</fullName>
        <shortName evidence="8">PIP</shortName>
        <ecNumber evidence="8 10">3.4.11.5</ecNumber>
    </recommendedName>
    <alternativeName>
        <fullName evidence="8">Prolyl aminopeptidase</fullName>
    </alternativeName>
</protein>
<feature type="domain" description="AB hydrolase-1" evidence="11">
    <location>
        <begin position="32"/>
        <end position="292"/>
    </location>
</feature>
<keyword evidence="7 8" id="KW-0378">Hydrolase</keyword>
<keyword evidence="5 8" id="KW-0963">Cytoplasm</keyword>
<keyword evidence="13" id="KW-1185">Reference proteome</keyword>
<dbReference type="PANTHER" id="PTHR43722:SF1">
    <property type="entry name" value="PROLINE IMINOPEPTIDASE"/>
    <property type="match status" value="1"/>
</dbReference>
<feature type="active site" evidence="9">
    <location>
        <position position="264"/>
    </location>
</feature>
<dbReference type="PIRSF" id="PIRSF006431">
    <property type="entry name" value="Pept_S33"/>
    <property type="match status" value="1"/>
</dbReference>
<reference evidence="12 13" key="1">
    <citation type="journal article" date="2004" name="Syst. Appl. Microbiol.">
        <title>Cryptoendolithic actinomycetes from antarctic sandstone rock samples: Micromonospora endolithica sp. nov. and two isolates related to Micromonospora coerulea Jensen 1932.</title>
        <authorList>
            <person name="Hirsch P."/>
            <person name="Mevs U."/>
            <person name="Kroppenstedt R.M."/>
            <person name="Schumann P."/>
            <person name="Stackebrandt E."/>
        </authorList>
    </citation>
    <scope>NUCLEOTIDE SEQUENCE [LARGE SCALE GENOMIC DNA]</scope>
    <source>
        <strain evidence="12 13">JCM 12677</strain>
    </source>
</reference>
<evidence type="ECO:0000256" key="10">
    <source>
        <dbReference type="RuleBase" id="RU003421"/>
    </source>
</evidence>
<dbReference type="NCBIfam" id="TIGR01249">
    <property type="entry name" value="pro_imino_pep_1"/>
    <property type="match status" value="1"/>
</dbReference>
<evidence type="ECO:0000313" key="13">
    <source>
        <dbReference type="Proteomes" id="UP000281726"/>
    </source>
</evidence>
<comment type="subcellular location">
    <subcellularLocation>
        <location evidence="2 8">Cytoplasm</location>
    </subcellularLocation>
</comment>
<evidence type="ECO:0000256" key="4">
    <source>
        <dbReference type="ARBA" id="ARBA00022438"/>
    </source>
</evidence>
<evidence type="ECO:0000256" key="7">
    <source>
        <dbReference type="ARBA" id="ARBA00022801"/>
    </source>
</evidence>
<keyword evidence="6 8" id="KW-0645">Protease</keyword>
<evidence type="ECO:0000256" key="6">
    <source>
        <dbReference type="ARBA" id="ARBA00022670"/>
    </source>
</evidence>
<dbReference type="InterPro" id="IPR002410">
    <property type="entry name" value="Peptidase_S33"/>
</dbReference>
<evidence type="ECO:0000256" key="1">
    <source>
        <dbReference type="ARBA" id="ARBA00001585"/>
    </source>
</evidence>
<proteinExistence type="inferred from homology"/>